<feature type="transmembrane region" description="Helical" evidence="1">
    <location>
        <begin position="239"/>
        <end position="260"/>
    </location>
</feature>
<dbReference type="Pfam" id="PF06724">
    <property type="entry name" value="DUF1206"/>
    <property type="match status" value="3"/>
</dbReference>
<evidence type="ECO:0000259" key="2">
    <source>
        <dbReference type="Pfam" id="PF06724"/>
    </source>
</evidence>
<name>A0A3N4SDD8_9ACTN</name>
<dbReference type="AlphaFoldDB" id="A0A3N4SDD8"/>
<evidence type="ECO:0000313" key="3">
    <source>
        <dbReference type="EMBL" id="RPE36660.1"/>
    </source>
</evidence>
<feature type="domain" description="DUF1206" evidence="2">
    <location>
        <begin position="21"/>
        <end position="88"/>
    </location>
</feature>
<organism evidence="3 4">
    <name type="scientific">Kitasatospora cineracea</name>
    <dbReference type="NCBI Taxonomy" id="88074"/>
    <lineage>
        <taxon>Bacteria</taxon>
        <taxon>Bacillati</taxon>
        <taxon>Actinomycetota</taxon>
        <taxon>Actinomycetes</taxon>
        <taxon>Kitasatosporales</taxon>
        <taxon>Streptomycetaceae</taxon>
        <taxon>Kitasatospora</taxon>
    </lineage>
</organism>
<sequence length="267" mass="27304">MAANGSDHSRLDRVTRAAGRAGFVARGVVYALVGVLALRIAFGSGGEDADRQGALHQVAVRPFGAVLLWALAAGFAGMALWRVSAAVFGEAGRKKTGSRVLSAGRAVFYASVAWGTAAYAAGSGGGSDSDSASRDWTATALARPGGRWLVGAAGLVLAAVGAVIAVRALQRRFLRKLDTASMHPRTRTAVTGTGLSGNVARGAVYAAAGVFVVVAAVRFDPGRAKGMDDTLRAFAAGAPGPWLLVAVAAGLVLYGVFSFASARWRRF</sequence>
<feature type="transmembrane region" description="Helical" evidence="1">
    <location>
        <begin position="106"/>
        <end position="126"/>
    </location>
</feature>
<proteinExistence type="predicted"/>
<keyword evidence="1" id="KW-0472">Membrane</keyword>
<keyword evidence="1" id="KW-1133">Transmembrane helix</keyword>
<feature type="transmembrane region" description="Helical" evidence="1">
    <location>
        <begin position="21"/>
        <end position="42"/>
    </location>
</feature>
<keyword evidence="1" id="KW-0812">Transmembrane</keyword>
<protein>
    <submittedName>
        <fullName evidence="3">Uncharacterized protein DUF1206</fullName>
    </submittedName>
</protein>
<dbReference type="RefSeq" id="WP_123819595.1">
    <property type="nucleotide sequence ID" value="NZ_JBEYIY010000082.1"/>
</dbReference>
<keyword evidence="4" id="KW-1185">Reference proteome</keyword>
<feature type="domain" description="DUF1206" evidence="2">
    <location>
        <begin position="197"/>
        <end position="265"/>
    </location>
</feature>
<gene>
    <name evidence="3" type="ORF">EDD38_5037</name>
</gene>
<evidence type="ECO:0000313" key="4">
    <source>
        <dbReference type="Proteomes" id="UP000266906"/>
    </source>
</evidence>
<dbReference type="Proteomes" id="UP000266906">
    <property type="component" value="Unassembled WGS sequence"/>
</dbReference>
<feature type="transmembrane region" description="Helical" evidence="1">
    <location>
        <begin position="146"/>
        <end position="166"/>
    </location>
</feature>
<feature type="transmembrane region" description="Helical" evidence="1">
    <location>
        <begin position="202"/>
        <end position="219"/>
    </location>
</feature>
<evidence type="ECO:0000256" key="1">
    <source>
        <dbReference type="SAM" id="Phobius"/>
    </source>
</evidence>
<accession>A0A3N4SDD8</accession>
<reference evidence="3 4" key="1">
    <citation type="submission" date="2018-11" db="EMBL/GenBank/DDBJ databases">
        <title>Sequencing the genomes of 1000 actinobacteria strains.</title>
        <authorList>
            <person name="Klenk H.-P."/>
        </authorList>
    </citation>
    <scope>NUCLEOTIDE SEQUENCE [LARGE SCALE GENOMIC DNA]</scope>
    <source>
        <strain evidence="3 4">DSM 44781</strain>
    </source>
</reference>
<dbReference type="InterPro" id="IPR009597">
    <property type="entry name" value="DUF1206"/>
</dbReference>
<comment type="caution">
    <text evidence="3">The sequence shown here is derived from an EMBL/GenBank/DDBJ whole genome shotgun (WGS) entry which is preliminary data.</text>
</comment>
<feature type="domain" description="DUF1206" evidence="2">
    <location>
        <begin position="103"/>
        <end position="169"/>
    </location>
</feature>
<dbReference type="EMBL" id="RKQG01000001">
    <property type="protein sequence ID" value="RPE36660.1"/>
    <property type="molecule type" value="Genomic_DNA"/>
</dbReference>
<feature type="transmembrane region" description="Helical" evidence="1">
    <location>
        <begin position="62"/>
        <end position="85"/>
    </location>
</feature>